<keyword evidence="1" id="KW-0472">Membrane</keyword>
<reference evidence="2" key="3">
    <citation type="submission" date="2025-09" db="UniProtKB">
        <authorList>
            <consortium name="Ensembl"/>
        </authorList>
    </citation>
    <scope>IDENTIFICATION</scope>
</reference>
<dbReference type="GeneTree" id="ENSGT00940000178976"/>
<proteinExistence type="predicted"/>
<evidence type="ECO:0000256" key="1">
    <source>
        <dbReference type="SAM" id="Phobius"/>
    </source>
</evidence>
<keyword evidence="1" id="KW-1133">Transmembrane helix</keyword>
<dbReference type="HOGENOM" id="CLU_1402059_0_0_1"/>
<dbReference type="AlphaFoldDB" id="H3BX31"/>
<accession>H3BX31</accession>
<reference evidence="3" key="1">
    <citation type="journal article" date="2004" name="Nature">
        <title>Genome duplication in the teleost fish Tetraodon nigroviridis reveals the early vertebrate proto-karyotype.</title>
        <authorList>
            <person name="Jaillon O."/>
            <person name="Aury J.-M."/>
            <person name="Brunet F."/>
            <person name="Petit J.-L."/>
            <person name="Stange-Thomann N."/>
            <person name="Mauceli E."/>
            <person name="Bouneau L."/>
            <person name="Fischer C."/>
            <person name="Ozouf-Costaz C."/>
            <person name="Bernot A."/>
            <person name="Nicaud S."/>
            <person name="Jaffe D."/>
            <person name="Fisher S."/>
            <person name="Lutfalla G."/>
            <person name="Dossat C."/>
            <person name="Segurens B."/>
            <person name="Dasilva C."/>
            <person name="Salanoubat M."/>
            <person name="Levy M."/>
            <person name="Boudet N."/>
            <person name="Castellano S."/>
            <person name="Anthouard V."/>
            <person name="Jubin C."/>
            <person name="Castelli V."/>
            <person name="Katinka M."/>
            <person name="Vacherie B."/>
            <person name="Biemont C."/>
            <person name="Skalli Z."/>
            <person name="Cattolico L."/>
            <person name="Poulain J."/>
            <person name="De Berardinis V."/>
            <person name="Cruaud C."/>
            <person name="Duprat S."/>
            <person name="Brottier P."/>
            <person name="Coutanceau J.-P."/>
            <person name="Gouzy J."/>
            <person name="Parra G."/>
            <person name="Lardier G."/>
            <person name="Chapple C."/>
            <person name="McKernan K.J."/>
            <person name="McEwan P."/>
            <person name="Bosak S."/>
            <person name="Kellis M."/>
            <person name="Volff J.-N."/>
            <person name="Guigo R."/>
            <person name="Zody M.C."/>
            <person name="Mesirov J."/>
            <person name="Lindblad-Toh K."/>
            <person name="Birren B."/>
            <person name="Nusbaum C."/>
            <person name="Kahn D."/>
            <person name="Robinson-Rechavi M."/>
            <person name="Laudet V."/>
            <person name="Schachter V."/>
            <person name="Quetier F."/>
            <person name="Saurin W."/>
            <person name="Scarpelli C."/>
            <person name="Wincker P."/>
            <person name="Lander E.S."/>
            <person name="Weissenbach J."/>
            <person name="Roest Crollius H."/>
        </authorList>
    </citation>
    <scope>NUCLEOTIDE SEQUENCE [LARGE SCALE GENOMIC DNA]</scope>
</reference>
<evidence type="ECO:0000313" key="3">
    <source>
        <dbReference type="Proteomes" id="UP000007303"/>
    </source>
</evidence>
<keyword evidence="1" id="KW-0812">Transmembrane</keyword>
<dbReference type="STRING" id="99883.ENSTNIP00000000544"/>
<protein>
    <submittedName>
        <fullName evidence="2">Uncharacterized protein</fullName>
    </submittedName>
</protein>
<feature type="transmembrane region" description="Helical" evidence="1">
    <location>
        <begin position="148"/>
        <end position="173"/>
    </location>
</feature>
<name>H3BX31_TETNG</name>
<dbReference type="Ensembl" id="ENSTNIT00000002806.1">
    <property type="protein sequence ID" value="ENSTNIP00000000544.1"/>
    <property type="gene ID" value="ENSTNIG00000001227.1"/>
</dbReference>
<organism evidence="2 3">
    <name type="scientific">Tetraodon nigroviridis</name>
    <name type="common">Spotted green pufferfish</name>
    <name type="synonym">Chelonodon nigroviridis</name>
    <dbReference type="NCBI Taxonomy" id="99883"/>
    <lineage>
        <taxon>Eukaryota</taxon>
        <taxon>Metazoa</taxon>
        <taxon>Chordata</taxon>
        <taxon>Craniata</taxon>
        <taxon>Vertebrata</taxon>
        <taxon>Euteleostomi</taxon>
        <taxon>Actinopterygii</taxon>
        <taxon>Neopterygii</taxon>
        <taxon>Teleostei</taxon>
        <taxon>Neoteleostei</taxon>
        <taxon>Acanthomorphata</taxon>
        <taxon>Eupercaria</taxon>
        <taxon>Tetraodontiformes</taxon>
        <taxon>Tetradontoidea</taxon>
        <taxon>Tetraodontidae</taxon>
        <taxon>Tetraodon</taxon>
    </lineage>
</organism>
<reference evidence="2" key="2">
    <citation type="submission" date="2025-08" db="UniProtKB">
        <authorList>
            <consortium name="Ensembl"/>
        </authorList>
    </citation>
    <scope>IDENTIFICATION</scope>
</reference>
<feature type="transmembrane region" description="Helical" evidence="1">
    <location>
        <begin position="45"/>
        <end position="67"/>
    </location>
</feature>
<dbReference type="Proteomes" id="UP000007303">
    <property type="component" value="Unassembled WGS sequence"/>
</dbReference>
<feature type="transmembrane region" description="Helical" evidence="1">
    <location>
        <begin position="14"/>
        <end position="33"/>
    </location>
</feature>
<feature type="transmembrane region" description="Helical" evidence="1">
    <location>
        <begin position="122"/>
        <end position="142"/>
    </location>
</feature>
<sequence>MDVVSVLELVLGKLVDVSSLLLGLLLGSLGHLLRSLPTPTGHPAAGYWNVCLFFFRSTTGSVAAALYGTLGWLRAMEGVFETFKMAGHLVRHVAWRSKDVLQRRLISSSCVLQHMWDHFHSGLLVGVHACVWVLVCVWQAVAAPLSTALQLLLTLLTFLHSCALAASALLSLWAPGLGTGARPPRSHRLLGTLL</sequence>
<evidence type="ECO:0000313" key="2">
    <source>
        <dbReference type="Ensembl" id="ENSTNIP00000000544.1"/>
    </source>
</evidence>
<dbReference type="InParanoid" id="H3BX31"/>
<keyword evidence="3" id="KW-1185">Reference proteome</keyword>